<reference evidence="3" key="1">
    <citation type="submission" date="2003-08" db="EMBL/GenBank/DDBJ databases">
        <authorList>
            <person name="Birren B."/>
            <person name="Nusbaum C."/>
            <person name="Abebe A."/>
            <person name="Abouelleil A."/>
            <person name="Adekoya E."/>
            <person name="Ait-zahra M."/>
            <person name="Allen N."/>
            <person name="Allen T."/>
            <person name="An P."/>
            <person name="Anderson M."/>
            <person name="Anderson S."/>
            <person name="Arachchi H."/>
            <person name="Armbruster J."/>
            <person name="Bachantsang P."/>
            <person name="Baldwin J."/>
            <person name="Barry A."/>
            <person name="Bayul T."/>
            <person name="Blitshsteyn B."/>
            <person name="Bloom T."/>
            <person name="Blye J."/>
            <person name="Boguslavskiy L."/>
            <person name="Borowsky M."/>
            <person name="Boukhgalter B."/>
            <person name="Brunache A."/>
            <person name="Butler J."/>
            <person name="Calixte N."/>
            <person name="Calvo S."/>
            <person name="Camarata J."/>
            <person name="Campo K."/>
            <person name="Chang J."/>
            <person name="Cheshatsang Y."/>
            <person name="Citroen M."/>
            <person name="Collymore A."/>
            <person name="Considine T."/>
            <person name="Cook A."/>
            <person name="Cooke P."/>
            <person name="Corum B."/>
            <person name="Cuomo C."/>
            <person name="David R."/>
            <person name="Dawoe T."/>
            <person name="Degray S."/>
            <person name="Dodge S."/>
            <person name="Dooley K."/>
            <person name="Dorje P."/>
            <person name="Dorjee K."/>
            <person name="Dorris L."/>
            <person name="Duffey N."/>
            <person name="Dupes A."/>
            <person name="Elkins T."/>
            <person name="Engels R."/>
            <person name="Erickson J."/>
            <person name="Farina A."/>
            <person name="Faro S."/>
            <person name="Ferreira P."/>
            <person name="Fischer H."/>
            <person name="Fitzgerald M."/>
            <person name="Foley K."/>
            <person name="Gage D."/>
            <person name="Galagan J."/>
            <person name="Gearin G."/>
            <person name="Gnerre S."/>
            <person name="Gnirke A."/>
            <person name="Goyette A."/>
            <person name="Graham J."/>
            <person name="Grandbois E."/>
            <person name="Gyaltsen K."/>
            <person name="Hafez N."/>
            <person name="Hagopian D."/>
            <person name="Hagos B."/>
            <person name="Hall J."/>
            <person name="Hatcher B."/>
            <person name="Heller A."/>
            <person name="Higgins H."/>
            <person name="Honan T."/>
            <person name="Horn A."/>
            <person name="Houde N."/>
            <person name="Hughes L."/>
            <person name="Hulme W."/>
            <person name="Husby E."/>
            <person name="Iliev I."/>
            <person name="Jaffe D."/>
            <person name="Jones C."/>
            <person name="Kamal M."/>
            <person name="Kamat A."/>
            <person name="Kamvysselis M."/>
            <person name="Karlsson E."/>
            <person name="Kells C."/>
            <person name="Kieu A."/>
            <person name="Kisner P."/>
            <person name="Kodira C."/>
            <person name="Kulbokas E."/>
            <person name="Labutti K."/>
            <person name="Lama D."/>
            <person name="Landers T."/>
            <person name="Leger J."/>
            <person name="Levine S."/>
            <person name="Lewis D."/>
            <person name="Lewis T."/>
            <person name="Lindblad-toh K."/>
            <person name="Liu X."/>
            <person name="Lokyitsang T."/>
            <person name="Lokyitsang Y."/>
            <person name="Lucien O."/>
            <person name="Lui A."/>
            <person name="Ma L.J."/>
            <person name="Mabbitt R."/>
            <person name="Macdonald J."/>
            <person name="Maclean C."/>
            <person name="Major J."/>
            <person name="Manning J."/>
            <person name="Marabella R."/>
            <person name="Maru K."/>
            <person name="Matthews C."/>
            <person name="Mauceli E."/>
            <person name="Mccarthy M."/>
            <person name="Mcdonough S."/>
            <person name="Mcghee T."/>
            <person name="Meldrim J."/>
            <person name="Meneus L."/>
            <person name="Mesirov J."/>
            <person name="Mihalev A."/>
            <person name="Mihova T."/>
            <person name="Mikkelsen T."/>
            <person name="Mlenga V."/>
            <person name="Moru K."/>
            <person name="Mozes J."/>
            <person name="Mulrain L."/>
            <person name="Munson G."/>
            <person name="Naylor J."/>
            <person name="Newes C."/>
            <person name="Nguyen C."/>
            <person name="Nguyen N."/>
            <person name="Nguyen T."/>
            <person name="Nicol R."/>
            <person name="Nielsen C."/>
            <person name="Nizzari M."/>
            <person name="Norbu C."/>
            <person name="Norbu N."/>
            <person name="O'donnell P."/>
            <person name="Okoawo O."/>
            <person name="O'leary S."/>
            <person name="Omotosho B."/>
            <person name="O'neill K."/>
            <person name="Osman S."/>
            <person name="Parker S."/>
            <person name="Perrin D."/>
            <person name="Phunkhang P."/>
            <person name="Piqani B."/>
            <person name="Purcell S."/>
            <person name="Rachupka T."/>
            <person name="Ramasamy U."/>
            <person name="Rameau R."/>
            <person name="Ray V."/>
            <person name="Raymond C."/>
            <person name="Retta R."/>
            <person name="Richardson S."/>
            <person name="Rise C."/>
            <person name="Rodriguez J."/>
            <person name="Rogers J."/>
            <person name="Rogov P."/>
            <person name="Rutman M."/>
            <person name="Schupbach R."/>
            <person name="Seaman C."/>
            <person name="Settipalli S."/>
            <person name="Sharpe T."/>
            <person name="Sheridan J."/>
            <person name="Sherpa N."/>
            <person name="Shi J."/>
            <person name="Smirnov S."/>
            <person name="Smith C."/>
            <person name="Sougnez C."/>
            <person name="Spencer B."/>
            <person name="Stalker J."/>
            <person name="Stange-thomann N."/>
            <person name="Stavropoulos S."/>
            <person name="Stetson K."/>
            <person name="Stone C."/>
            <person name="Stone S."/>
            <person name="Stubbs M."/>
            <person name="Talamas J."/>
            <person name="Tchuinga P."/>
            <person name="Tenzing P."/>
            <person name="Tesfaye S."/>
            <person name="Theodore J."/>
            <person name="Thoulutsang Y."/>
            <person name="Topham K."/>
            <person name="Towey S."/>
            <person name="Tsamla T."/>
            <person name="Tsomo N."/>
            <person name="Vallee D."/>
            <person name="Vassiliev H."/>
            <person name="Venkataraman V."/>
            <person name="Vinson J."/>
            <person name="Vo A."/>
            <person name="Wade C."/>
            <person name="Wang S."/>
            <person name="Wangchuk T."/>
            <person name="Wangdi T."/>
            <person name="Whittaker C."/>
            <person name="Wilkinson J."/>
            <person name="Wu Y."/>
            <person name="Wyman D."/>
            <person name="Yadav S."/>
            <person name="Yang S."/>
            <person name="Yang X."/>
            <person name="Yeager S."/>
            <person name="Yee E."/>
            <person name="Young G."/>
            <person name="Zainoun J."/>
            <person name="Zembeck L."/>
            <person name="Zimmer A."/>
            <person name="Zody M."/>
            <person name="Lander E."/>
        </authorList>
    </citation>
    <scope>NUCLEOTIDE SEQUENCE [LARGE SCALE GENOMIC DNA]</scope>
</reference>
<keyword evidence="1" id="KW-0175">Coiled coil</keyword>
<dbReference type="OMA" id="PSACQRS"/>
<dbReference type="AlphaFoldDB" id="H2ZNL3"/>
<dbReference type="Proteomes" id="UP000007875">
    <property type="component" value="Unassembled WGS sequence"/>
</dbReference>
<sequence>MLQTTKDVFEKLQLEYNQQKDEIAELKKSQNRDREEKKSLQEELDITKANSRLAMLEQQEEVIASESKTMKLNLKLREFHQKLKTYLEGHEVKFSPDAPPVTPGKSLVVSTISADMQDMDDLLDDSAELTGKPEENLFTRISHSTELMDDIMKISAQIAEHLETRILQLNSEKRCLVKNIESLRLQVLQHNDSKSSIELQLRKHLCEVQAQRDEQTNNWIVSKNENKSLLERILKLQEENMKYKSHLGPNQITQQRKPSERRCLEELDLMQAQNR</sequence>
<accession>H2ZNL3</accession>
<reference evidence="2" key="2">
    <citation type="submission" date="2025-08" db="UniProtKB">
        <authorList>
            <consortium name="Ensembl"/>
        </authorList>
    </citation>
    <scope>IDENTIFICATION</scope>
</reference>
<organism evidence="2 3">
    <name type="scientific">Ciona savignyi</name>
    <name type="common">Pacific transparent sea squirt</name>
    <dbReference type="NCBI Taxonomy" id="51511"/>
    <lineage>
        <taxon>Eukaryota</taxon>
        <taxon>Metazoa</taxon>
        <taxon>Chordata</taxon>
        <taxon>Tunicata</taxon>
        <taxon>Ascidiacea</taxon>
        <taxon>Phlebobranchia</taxon>
        <taxon>Cionidae</taxon>
        <taxon>Ciona</taxon>
    </lineage>
</organism>
<feature type="coiled-coil region" evidence="1">
    <location>
        <begin position="159"/>
        <end position="186"/>
    </location>
</feature>
<proteinExistence type="predicted"/>
<dbReference type="InParanoid" id="H2ZNL3"/>
<evidence type="ECO:0000313" key="2">
    <source>
        <dbReference type="Ensembl" id="ENSCSAVP00000019179.1"/>
    </source>
</evidence>
<keyword evidence="3" id="KW-1185">Reference proteome</keyword>
<feature type="coiled-coil region" evidence="1">
    <location>
        <begin position="2"/>
        <end position="50"/>
    </location>
</feature>
<dbReference type="GeneTree" id="ENSGT00660000097392"/>
<dbReference type="Ensembl" id="ENSCSAVT00000019386.1">
    <property type="protein sequence ID" value="ENSCSAVP00000019179.1"/>
    <property type="gene ID" value="ENSCSAVG00000011263.1"/>
</dbReference>
<evidence type="ECO:0000313" key="3">
    <source>
        <dbReference type="Proteomes" id="UP000007875"/>
    </source>
</evidence>
<dbReference type="HOGENOM" id="CLU_1011776_0_0_1"/>
<protein>
    <submittedName>
        <fullName evidence="2">Uncharacterized protein</fullName>
    </submittedName>
</protein>
<evidence type="ECO:0000256" key="1">
    <source>
        <dbReference type="SAM" id="Coils"/>
    </source>
</evidence>
<name>H2ZNL3_CIOSA</name>
<reference evidence="2" key="3">
    <citation type="submission" date="2025-09" db="UniProtKB">
        <authorList>
            <consortium name="Ensembl"/>
        </authorList>
    </citation>
    <scope>IDENTIFICATION</scope>
</reference>